<dbReference type="GO" id="GO:0005886">
    <property type="term" value="C:plasma membrane"/>
    <property type="evidence" value="ECO:0007669"/>
    <property type="project" value="UniProtKB-SubCell"/>
</dbReference>
<proteinExistence type="inferred from homology"/>
<sequence length="276" mass="29800">MVAVIMGNIVWFGWRAVTWDFLVKAPAEGMTAGGIFPAIFGTAALVVLMVVALVPFGVGAAIYLHEYARPEAWFTRAVRFSVNNLAGVPSIVFGLFGLGFFIQFVGRGMDRALGLDVVWGQPSLMWAALTLALLNLPVVIVTTEEALRTVGHDQREASLALGATRWQTIRNVLLPQAMPGILTGAILSVSRGAGEVAPIMFTGAAYFLPYLPASPTDQFMELGYHVFVLATQSPDVDQTRPLLYGTVLVLLLLTFALNLTAILLRARLRARLAGRS</sequence>
<dbReference type="SUPFAM" id="SSF161098">
    <property type="entry name" value="MetI-like"/>
    <property type="match status" value="1"/>
</dbReference>
<dbReference type="NCBIfam" id="TIGR00974">
    <property type="entry name" value="3a0107s02c"/>
    <property type="match status" value="1"/>
</dbReference>
<keyword evidence="6 8" id="KW-1133">Transmembrane helix</keyword>
<dbReference type="Pfam" id="PF00528">
    <property type="entry name" value="BPD_transp_1"/>
    <property type="match status" value="1"/>
</dbReference>
<evidence type="ECO:0000259" key="9">
    <source>
        <dbReference type="PROSITE" id="PS50928"/>
    </source>
</evidence>
<name>A0A832MKB4_UNCEI</name>
<dbReference type="PANTHER" id="PTHR43470:SF6">
    <property type="entry name" value="PHOSPHATE TRANSPORT SYSTEM PERMEASE PROTEIN PSTA"/>
    <property type="match status" value="1"/>
</dbReference>
<feature type="transmembrane region" description="Helical" evidence="8">
    <location>
        <begin position="196"/>
        <end position="213"/>
    </location>
</feature>
<evidence type="ECO:0000256" key="5">
    <source>
        <dbReference type="ARBA" id="ARBA00022692"/>
    </source>
</evidence>
<evidence type="ECO:0000256" key="1">
    <source>
        <dbReference type="ARBA" id="ARBA00004651"/>
    </source>
</evidence>
<dbReference type="InterPro" id="IPR035906">
    <property type="entry name" value="MetI-like_sf"/>
</dbReference>
<keyword evidence="7 8" id="KW-0472">Membrane</keyword>
<evidence type="ECO:0000256" key="2">
    <source>
        <dbReference type="ARBA" id="ARBA00007069"/>
    </source>
</evidence>
<keyword evidence="5 8" id="KW-0812">Transmembrane</keyword>
<evidence type="ECO:0000256" key="8">
    <source>
        <dbReference type="RuleBase" id="RU363043"/>
    </source>
</evidence>
<evidence type="ECO:0000256" key="7">
    <source>
        <dbReference type="ARBA" id="ARBA00023136"/>
    </source>
</evidence>
<dbReference type="GO" id="GO:0005315">
    <property type="term" value="F:phosphate transmembrane transporter activity"/>
    <property type="evidence" value="ECO:0007669"/>
    <property type="project" value="InterPro"/>
</dbReference>
<dbReference type="InterPro" id="IPR005672">
    <property type="entry name" value="Phosphate_PstA"/>
</dbReference>
<dbReference type="CDD" id="cd06261">
    <property type="entry name" value="TM_PBP2"/>
    <property type="match status" value="1"/>
</dbReference>
<evidence type="ECO:0000256" key="3">
    <source>
        <dbReference type="ARBA" id="ARBA00022448"/>
    </source>
</evidence>
<organism evidence="10">
    <name type="scientific">Eiseniibacteriota bacterium</name>
    <dbReference type="NCBI Taxonomy" id="2212470"/>
    <lineage>
        <taxon>Bacteria</taxon>
        <taxon>Candidatus Eiseniibacteriota</taxon>
    </lineage>
</organism>
<accession>A0A832MKB4</accession>
<dbReference type="Gene3D" id="1.10.3720.10">
    <property type="entry name" value="MetI-like"/>
    <property type="match status" value="1"/>
</dbReference>
<feature type="transmembrane region" description="Helical" evidence="8">
    <location>
        <begin position="85"/>
        <end position="104"/>
    </location>
</feature>
<dbReference type="EMBL" id="DSQF01000019">
    <property type="protein sequence ID" value="HGZ43655.1"/>
    <property type="molecule type" value="Genomic_DNA"/>
</dbReference>
<feature type="transmembrane region" description="Helical" evidence="8">
    <location>
        <begin position="35"/>
        <end position="64"/>
    </location>
</feature>
<dbReference type="GO" id="GO:0035435">
    <property type="term" value="P:phosphate ion transmembrane transport"/>
    <property type="evidence" value="ECO:0007669"/>
    <property type="project" value="InterPro"/>
</dbReference>
<keyword evidence="4 8" id="KW-1003">Cell membrane</keyword>
<evidence type="ECO:0000256" key="6">
    <source>
        <dbReference type="ARBA" id="ARBA00022989"/>
    </source>
</evidence>
<comment type="caution">
    <text evidence="8">Lacks conserved residue(s) required for the propagation of feature annotation.</text>
</comment>
<reference evidence="10" key="1">
    <citation type="journal article" date="2020" name="mSystems">
        <title>Genome- and Community-Level Interaction Insights into Carbon Utilization and Element Cycling Functions of Hydrothermarchaeota in Hydrothermal Sediment.</title>
        <authorList>
            <person name="Zhou Z."/>
            <person name="Liu Y."/>
            <person name="Xu W."/>
            <person name="Pan J."/>
            <person name="Luo Z.H."/>
            <person name="Li M."/>
        </authorList>
    </citation>
    <scope>NUCLEOTIDE SEQUENCE [LARGE SCALE GENOMIC DNA]</scope>
    <source>
        <strain evidence="10">SpSt-381</strain>
    </source>
</reference>
<feature type="domain" description="ABC transmembrane type-1" evidence="9">
    <location>
        <begin position="39"/>
        <end position="261"/>
    </location>
</feature>
<comment type="caution">
    <text evidence="10">The sequence shown here is derived from an EMBL/GenBank/DDBJ whole genome shotgun (WGS) entry which is preliminary data.</text>
</comment>
<feature type="transmembrane region" description="Helical" evidence="8">
    <location>
        <begin position="124"/>
        <end position="142"/>
    </location>
</feature>
<dbReference type="PROSITE" id="PS50928">
    <property type="entry name" value="ABC_TM1"/>
    <property type="match status" value="1"/>
</dbReference>
<feature type="transmembrane region" description="Helical" evidence="8">
    <location>
        <begin position="242"/>
        <end position="266"/>
    </location>
</feature>
<evidence type="ECO:0000256" key="4">
    <source>
        <dbReference type="ARBA" id="ARBA00022475"/>
    </source>
</evidence>
<dbReference type="InterPro" id="IPR000515">
    <property type="entry name" value="MetI-like"/>
</dbReference>
<dbReference type="PANTHER" id="PTHR43470">
    <property type="entry name" value="PHOSPHATE TRANSPORT SYSTEM PERMEASE PROTEIN PSTA-RELATED"/>
    <property type="match status" value="1"/>
</dbReference>
<dbReference type="AlphaFoldDB" id="A0A832MKB4"/>
<protein>
    <recommendedName>
        <fullName evidence="8">Phosphate transport system permease protein PstA</fullName>
    </recommendedName>
</protein>
<gene>
    <name evidence="10" type="primary">pstA</name>
    <name evidence="10" type="ORF">ENR23_09555</name>
</gene>
<comment type="subcellular location">
    <subcellularLocation>
        <location evidence="1 8">Cell membrane</location>
        <topology evidence="1 8">Multi-pass membrane protein</topology>
    </subcellularLocation>
</comment>
<keyword evidence="3" id="KW-0813">Transport</keyword>
<comment type="similarity">
    <text evidence="2 8">Belongs to the binding-protein-dependent transport system permease family. CysTW subfamily.</text>
</comment>
<evidence type="ECO:0000313" key="10">
    <source>
        <dbReference type="EMBL" id="HGZ43655.1"/>
    </source>
</evidence>